<organism evidence="1 2">
    <name type="scientific">Ktedonosporobacter rubrisoli</name>
    <dbReference type="NCBI Taxonomy" id="2509675"/>
    <lineage>
        <taxon>Bacteria</taxon>
        <taxon>Bacillati</taxon>
        <taxon>Chloroflexota</taxon>
        <taxon>Ktedonobacteria</taxon>
        <taxon>Ktedonobacterales</taxon>
        <taxon>Ktedonosporobacteraceae</taxon>
        <taxon>Ktedonosporobacter</taxon>
    </lineage>
</organism>
<dbReference type="RefSeq" id="WP_129885782.1">
    <property type="nucleotide sequence ID" value="NZ_CP035758.1"/>
</dbReference>
<evidence type="ECO:0000313" key="1">
    <source>
        <dbReference type="EMBL" id="QBD75183.1"/>
    </source>
</evidence>
<dbReference type="Proteomes" id="UP000290365">
    <property type="component" value="Chromosome"/>
</dbReference>
<evidence type="ECO:0000313" key="2">
    <source>
        <dbReference type="Proteomes" id="UP000290365"/>
    </source>
</evidence>
<keyword evidence="2" id="KW-1185">Reference proteome</keyword>
<dbReference type="AlphaFoldDB" id="A0A4P6JJG9"/>
<proteinExistence type="predicted"/>
<name>A0A4P6JJG9_KTERU</name>
<accession>A0A4P6JJG9</accession>
<dbReference type="KEGG" id="kbs:EPA93_03915"/>
<gene>
    <name evidence="1" type="ORF">EPA93_03915</name>
</gene>
<protein>
    <submittedName>
        <fullName evidence="1">Uncharacterized protein</fullName>
    </submittedName>
</protein>
<dbReference type="EMBL" id="CP035758">
    <property type="protein sequence ID" value="QBD75183.1"/>
    <property type="molecule type" value="Genomic_DNA"/>
</dbReference>
<reference evidence="1 2" key="1">
    <citation type="submission" date="2019-01" db="EMBL/GenBank/DDBJ databases">
        <title>Ktedonosporobacter rubrisoli SCAWS-G2.</title>
        <authorList>
            <person name="Huang Y."/>
            <person name="Yan B."/>
        </authorList>
    </citation>
    <scope>NUCLEOTIDE SEQUENCE [LARGE SCALE GENOMIC DNA]</scope>
    <source>
        <strain evidence="1 2">SCAWS-G2</strain>
    </source>
</reference>
<sequence length="156" mass="15955">MSRGNKILVGFVIGALILGAAGLLFAPHLLAMAGVVIGHTTTQTMAINSALLTVKGWSAGVTVATFGNLQAGITALTGLIGGLAGGLIGVKSSKKENNSTLQYTVPSSVASIANEKATGYTPSLDIDGQVVGKSFVKNYEREMLAVSQSPPGQYLY</sequence>